<dbReference type="RefSeq" id="WP_258548613.1">
    <property type="nucleotide sequence ID" value="NZ_JPWI01000002.1"/>
</dbReference>
<dbReference type="SUPFAM" id="SSF48452">
    <property type="entry name" value="TPR-like"/>
    <property type="match status" value="1"/>
</dbReference>
<dbReference type="Gene3D" id="1.25.40.10">
    <property type="entry name" value="Tetratricopeptide repeat domain"/>
    <property type="match status" value="1"/>
</dbReference>
<feature type="coiled-coil region" evidence="1">
    <location>
        <begin position="153"/>
        <end position="180"/>
    </location>
</feature>
<proteinExistence type="predicted"/>
<evidence type="ECO:0000313" key="4">
    <source>
        <dbReference type="EMBL" id="RCK47836.1"/>
    </source>
</evidence>
<dbReference type="NCBIfam" id="NF047558">
    <property type="entry name" value="TPR_END_plus"/>
    <property type="match status" value="1"/>
</dbReference>
<dbReference type="EMBL" id="JPWI01000002">
    <property type="protein sequence ID" value="RCK47836.1"/>
    <property type="molecule type" value="Genomic_DNA"/>
</dbReference>
<keyword evidence="1" id="KW-0175">Coiled coil</keyword>
<dbReference type="InterPro" id="IPR011990">
    <property type="entry name" value="TPR-like_helical_dom_sf"/>
</dbReference>
<feature type="transmembrane region" description="Helical" evidence="3">
    <location>
        <begin position="114"/>
        <end position="134"/>
    </location>
</feature>
<dbReference type="AlphaFoldDB" id="A0A367X2F9"/>
<gene>
    <name evidence="4" type="ORF">TH30_05155</name>
</gene>
<feature type="region of interest" description="Disordered" evidence="2">
    <location>
        <begin position="31"/>
        <end position="60"/>
    </location>
</feature>
<feature type="compositionally biased region" description="Basic and acidic residues" evidence="2">
    <location>
        <begin position="50"/>
        <end position="59"/>
    </location>
</feature>
<keyword evidence="3" id="KW-1133">Transmembrane helix</keyword>
<evidence type="ECO:0000256" key="1">
    <source>
        <dbReference type="SAM" id="Coils"/>
    </source>
</evidence>
<comment type="caution">
    <text evidence="4">The sequence shown here is derived from an EMBL/GenBank/DDBJ whole genome shotgun (WGS) entry which is preliminary data.</text>
</comment>
<protein>
    <submittedName>
        <fullName evidence="4">Uncharacterized protein</fullName>
    </submittedName>
</protein>
<evidence type="ECO:0000313" key="5">
    <source>
        <dbReference type="Proteomes" id="UP000252255"/>
    </source>
</evidence>
<accession>A0A367X2F9</accession>
<dbReference type="InterPro" id="IPR019734">
    <property type="entry name" value="TPR_rpt"/>
</dbReference>
<evidence type="ECO:0000256" key="3">
    <source>
        <dbReference type="SAM" id="Phobius"/>
    </source>
</evidence>
<sequence length="318" mass="36081">MQTMSKFRDVIRIVLLTGVLLIGGANHHAFAQTDGDSKSQTESPLPPDGIDFRPLDPAERSNMPPLMERYVLDELKNLRTEMQGMRAELLREVVNRQLEAIDKAISYSSNTVTYFFYFVAAVGALLTMLGWQSLRELKSSVRNLADTELHRLSEEFEARLSSLEDELRLKSRVINEHQHEIERTQTIHALWLQANQLSNPRSKIETYDKILELAPGDPEVMAYKADAALQLGDRDWALSLCNRLLAEAPENANGYYQRACANAGLGFREAALADLQRAVELSESMRQPAWTEEEFEPLRDMKEFEDILGDKNDAKPAE</sequence>
<reference evidence="4 5" key="1">
    <citation type="submission" date="2014-07" db="EMBL/GenBank/DDBJ databases">
        <title>Draft genome sequence of Thalassospira profundimaris PR54-5.</title>
        <authorList>
            <person name="Lai Q."/>
            <person name="Shao Z."/>
        </authorList>
    </citation>
    <scope>NUCLEOTIDE SEQUENCE [LARGE SCALE GENOMIC DNA]</scope>
    <source>
        <strain evidence="4 5">PR54-5</strain>
    </source>
</reference>
<keyword evidence="3" id="KW-0472">Membrane</keyword>
<evidence type="ECO:0000256" key="2">
    <source>
        <dbReference type="SAM" id="MobiDB-lite"/>
    </source>
</evidence>
<name>A0A367X2F9_9PROT</name>
<dbReference type="SMART" id="SM00028">
    <property type="entry name" value="TPR"/>
    <property type="match status" value="2"/>
</dbReference>
<organism evidence="4 5">
    <name type="scientific">Thalassospira profundimaris</name>
    <dbReference type="NCBI Taxonomy" id="502049"/>
    <lineage>
        <taxon>Bacteria</taxon>
        <taxon>Pseudomonadati</taxon>
        <taxon>Pseudomonadota</taxon>
        <taxon>Alphaproteobacteria</taxon>
        <taxon>Rhodospirillales</taxon>
        <taxon>Thalassospiraceae</taxon>
        <taxon>Thalassospira</taxon>
    </lineage>
</organism>
<dbReference type="Proteomes" id="UP000252255">
    <property type="component" value="Unassembled WGS sequence"/>
</dbReference>
<keyword evidence="3" id="KW-0812">Transmembrane</keyword>